<protein>
    <submittedName>
        <fullName evidence="10">Uncharacterized membrane protein YcaP, DUF421 family</fullName>
    </submittedName>
</protein>
<dbReference type="OrthoDB" id="1076133at2"/>
<keyword evidence="5 7" id="KW-1133">Transmembrane helix</keyword>
<dbReference type="PANTHER" id="PTHR34582">
    <property type="entry name" value="UPF0702 TRANSMEMBRANE PROTEIN YCAP"/>
    <property type="match status" value="1"/>
</dbReference>
<comment type="subcellular location">
    <subcellularLocation>
        <location evidence="1">Cell membrane</location>
        <topology evidence="1">Multi-pass membrane protein</topology>
    </subcellularLocation>
</comment>
<evidence type="ECO:0000313" key="11">
    <source>
        <dbReference type="Proteomes" id="UP000187608"/>
    </source>
</evidence>
<proteinExistence type="inferred from homology"/>
<evidence type="ECO:0000256" key="4">
    <source>
        <dbReference type="ARBA" id="ARBA00022692"/>
    </source>
</evidence>
<evidence type="ECO:0000259" key="8">
    <source>
        <dbReference type="Pfam" id="PF04239"/>
    </source>
</evidence>
<dbReference type="RefSeq" id="WP_076556930.1">
    <property type="nucleotide sequence ID" value="NZ_FTOC01000002.1"/>
</dbReference>
<dbReference type="GO" id="GO:0005886">
    <property type="term" value="C:plasma membrane"/>
    <property type="evidence" value="ECO:0007669"/>
    <property type="project" value="UniProtKB-SubCell"/>
</dbReference>
<evidence type="ECO:0000313" key="10">
    <source>
        <dbReference type="EMBL" id="SIS39583.1"/>
    </source>
</evidence>
<dbReference type="Gene3D" id="3.30.240.20">
    <property type="entry name" value="bsu07140 like domains"/>
    <property type="match status" value="2"/>
</dbReference>
<evidence type="ECO:0000256" key="2">
    <source>
        <dbReference type="ARBA" id="ARBA00006448"/>
    </source>
</evidence>
<gene>
    <name evidence="10" type="ORF">SAMN05421687_10210</name>
</gene>
<dbReference type="EMBL" id="FTOC01000002">
    <property type="protein sequence ID" value="SIS39583.1"/>
    <property type="molecule type" value="Genomic_DNA"/>
</dbReference>
<dbReference type="InterPro" id="IPR007353">
    <property type="entry name" value="DUF421"/>
</dbReference>
<organism evidence="10 11">
    <name type="scientific">Salimicrobium flavidum</name>
    <dbReference type="NCBI Taxonomy" id="570947"/>
    <lineage>
        <taxon>Bacteria</taxon>
        <taxon>Bacillati</taxon>
        <taxon>Bacillota</taxon>
        <taxon>Bacilli</taxon>
        <taxon>Bacillales</taxon>
        <taxon>Bacillaceae</taxon>
        <taxon>Salimicrobium</taxon>
    </lineage>
</organism>
<reference evidence="11" key="1">
    <citation type="submission" date="2017-01" db="EMBL/GenBank/DDBJ databases">
        <authorList>
            <person name="Varghese N."/>
            <person name="Submissions S."/>
        </authorList>
    </citation>
    <scope>NUCLEOTIDE SEQUENCE [LARGE SCALE GENOMIC DNA]</scope>
    <source>
        <strain evidence="11">DSM 23127</strain>
    </source>
</reference>
<feature type="transmembrane region" description="Helical" evidence="7">
    <location>
        <begin position="6"/>
        <end position="25"/>
    </location>
</feature>
<dbReference type="AlphaFoldDB" id="A0A1N7IR72"/>
<keyword evidence="3" id="KW-1003">Cell membrane</keyword>
<keyword evidence="11" id="KW-1185">Reference proteome</keyword>
<evidence type="ECO:0000256" key="6">
    <source>
        <dbReference type="ARBA" id="ARBA00023136"/>
    </source>
</evidence>
<feature type="domain" description="YetF C-terminal" evidence="8">
    <location>
        <begin position="80"/>
        <end position="213"/>
    </location>
</feature>
<dbReference type="Proteomes" id="UP000187608">
    <property type="component" value="Unassembled WGS sequence"/>
</dbReference>
<evidence type="ECO:0000256" key="7">
    <source>
        <dbReference type="SAM" id="Phobius"/>
    </source>
</evidence>
<dbReference type="InterPro" id="IPR048454">
    <property type="entry name" value="YetF_N"/>
</dbReference>
<dbReference type="STRING" id="570947.SAMN05421687_10210"/>
<evidence type="ECO:0000256" key="3">
    <source>
        <dbReference type="ARBA" id="ARBA00022475"/>
    </source>
</evidence>
<sequence>MEYIDTLLKLTISLMAIIIVTRLLGKKEMSQVTPLDFVYTLILGGIVDNSLYSTTTSLWEVLFALAVWGLLIFIVERTTQKFDTWRHLMKGEPAIIISNGKLNGKAMKRNLLEAEQVRTLLRMQGIFSIAEVEYAVLENNGSFSVLEKAGSLPVSKEDQNINYGESEMSYLLVDEASINHGTLKKIGKDADWLRNGLEKEGYNVSDVYYGEWSEQDGFVIQSYADSESSESTTYH</sequence>
<dbReference type="PANTHER" id="PTHR34582:SF5">
    <property type="entry name" value="UPF0702 TRANSMEMBRANE PROTEIN YETF"/>
    <property type="match status" value="1"/>
</dbReference>
<keyword evidence="4 7" id="KW-0812">Transmembrane</keyword>
<evidence type="ECO:0000259" key="9">
    <source>
        <dbReference type="Pfam" id="PF20730"/>
    </source>
</evidence>
<evidence type="ECO:0000256" key="1">
    <source>
        <dbReference type="ARBA" id="ARBA00004651"/>
    </source>
</evidence>
<name>A0A1N7IR72_9BACI</name>
<keyword evidence="6 7" id="KW-0472">Membrane</keyword>
<comment type="similarity">
    <text evidence="2">Belongs to the UPF0702 family.</text>
</comment>
<dbReference type="Pfam" id="PF20730">
    <property type="entry name" value="YetF_N"/>
    <property type="match status" value="1"/>
</dbReference>
<dbReference type="Pfam" id="PF04239">
    <property type="entry name" value="DUF421"/>
    <property type="match status" value="1"/>
</dbReference>
<feature type="domain" description="YetF-like N-terminal transmembrane" evidence="9">
    <location>
        <begin position="3"/>
        <end position="76"/>
    </location>
</feature>
<evidence type="ECO:0000256" key="5">
    <source>
        <dbReference type="ARBA" id="ARBA00022989"/>
    </source>
</evidence>
<feature type="transmembrane region" description="Helical" evidence="7">
    <location>
        <begin position="58"/>
        <end position="75"/>
    </location>
</feature>
<accession>A0A1N7IR72</accession>
<dbReference type="InterPro" id="IPR023090">
    <property type="entry name" value="UPF0702_alpha/beta_dom_sf"/>
</dbReference>